<accession>A0A097EX36</accession>
<dbReference type="EMBL" id="KM507819">
    <property type="protein sequence ID" value="AIT13980.1"/>
    <property type="molecule type" value="Genomic_DNA"/>
</dbReference>
<name>A0A097EX36_9CAUD</name>
<dbReference type="KEGG" id="vg:22111123"/>
<organism evidence="1 2">
    <name type="scientific">Escherichia phage 121Q</name>
    <dbReference type="NCBI Taxonomy" id="1555202"/>
    <lineage>
        <taxon>Viruses</taxon>
        <taxon>Duplodnaviria</taxon>
        <taxon>Heunggongvirae</taxon>
        <taxon>Uroviricota</taxon>
        <taxon>Caudoviricetes</taxon>
        <taxon>Asteriusvirus</taxon>
        <taxon>Asteriusvirus av121Q</taxon>
    </lineage>
</organism>
<protein>
    <submittedName>
        <fullName evidence="1">Uncharacterized protein</fullName>
    </submittedName>
</protein>
<sequence>MKNNIGTSIIKPLSYYLEKFRSTNGNKFNNIFQFSHKEYITIDHFSKKLMYVNDNSHIIKLSFDIELDKLTFTEYINQKTSFLCQYNRKVYSNISMYLNDEYHFQQSTIEEVLFSTEELKELYYWYNYFTS</sequence>
<dbReference type="Proteomes" id="UP000029889">
    <property type="component" value="Segment"/>
</dbReference>
<gene>
    <name evidence="1" type="primary">83</name>
    <name evidence="1" type="ORF">PBI_121Q_83</name>
</gene>
<dbReference type="RefSeq" id="YP_009101677.1">
    <property type="nucleotide sequence ID" value="NC_025447.1"/>
</dbReference>
<keyword evidence="2" id="KW-1185">Reference proteome</keyword>
<dbReference type="GeneID" id="22111123"/>
<evidence type="ECO:0000313" key="2">
    <source>
        <dbReference type="Proteomes" id="UP000029889"/>
    </source>
</evidence>
<proteinExistence type="predicted"/>
<evidence type="ECO:0000313" key="1">
    <source>
        <dbReference type="EMBL" id="AIT13980.1"/>
    </source>
</evidence>
<reference evidence="1 2" key="1">
    <citation type="submission" date="2014-09" db="EMBL/GenBank/DDBJ databases">
        <authorList>
            <person name="Lapin J.S."/>
            <person name="Pope W.H."/>
            <person name="Hua J."/>
            <person name="Ford M.E."/>
            <person name="Conway J.F."/>
            <person name="Hatfull G.F."/>
            <person name="Hendrix R.W."/>
        </authorList>
    </citation>
    <scope>NUCLEOTIDE SEQUENCE [LARGE SCALE GENOMIC DNA]</scope>
</reference>